<dbReference type="Proteomes" id="UP001396334">
    <property type="component" value="Unassembled WGS sequence"/>
</dbReference>
<gene>
    <name evidence="1" type="ORF">V6N11_048548</name>
</gene>
<reference evidence="1 2" key="1">
    <citation type="journal article" date="2024" name="G3 (Bethesda)">
        <title>Genome assembly of Hibiscus sabdariffa L. provides insights into metabolisms of medicinal natural products.</title>
        <authorList>
            <person name="Kim T."/>
        </authorList>
    </citation>
    <scope>NUCLEOTIDE SEQUENCE [LARGE SCALE GENOMIC DNA]</scope>
    <source>
        <strain evidence="1">TK-2024</strain>
        <tissue evidence="1">Old leaves</tissue>
    </source>
</reference>
<organism evidence="1 2">
    <name type="scientific">Hibiscus sabdariffa</name>
    <name type="common">roselle</name>
    <dbReference type="NCBI Taxonomy" id="183260"/>
    <lineage>
        <taxon>Eukaryota</taxon>
        <taxon>Viridiplantae</taxon>
        <taxon>Streptophyta</taxon>
        <taxon>Embryophyta</taxon>
        <taxon>Tracheophyta</taxon>
        <taxon>Spermatophyta</taxon>
        <taxon>Magnoliopsida</taxon>
        <taxon>eudicotyledons</taxon>
        <taxon>Gunneridae</taxon>
        <taxon>Pentapetalae</taxon>
        <taxon>rosids</taxon>
        <taxon>malvids</taxon>
        <taxon>Malvales</taxon>
        <taxon>Malvaceae</taxon>
        <taxon>Malvoideae</taxon>
        <taxon>Hibiscus</taxon>
    </lineage>
</organism>
<dbReference type="InterPro" id="IPR027417">
    <property type="entry name" value="P-loop_NTPase"/>
</dbReference>
<evidence type="ECO:0000313" key="2">
    <source>
        <dbReference type="Proteomes" id="UP001396334"/>
    </source>
</evidence>
<accession>A0ABR2PVH8</accession>
<dbReference type="EMBL" id="JBBPBN010000050">
    <property type="protein sequence ID" value="KAK8992467.1"/>
    <property type="molecule type" value="Genomic_DNA"/>
</dbReference>
<evidence type="ECO:0000313" key="1">
    <source>
        <dbReference type="EMBL" id="KAK8992467.1"/>
    </source>
</evidence>
<sequence length="68" mass="7838">MDAESEGIVREAPVKVMSNRTTMVVAHRLATIRNKRMITVVHLVCNIKRLNLVTHEELNFIKDPEGRR</sequence>
<name>A0ABR2PVH8_9ROSI</name>
<protein>
    <submittedName>
        <fullName evidence="1">Uncharacterized protein</fullName>
    </submittedName>
</protein>
<proteinExistence type="predicted"/>
<comment type="caution">
    <text evidence="1">The sequence shown here is derived from an EMBL/GenBank/DDBJ whole genome shotgun (WGS) entry which is preliminary data.</text>
</comment>
<keyword evidence="2" id="KW-1185">Reference proteome</keyword>
<dbReference type="Gene3D" id="3.40.50.300">
    <property type="entry name" value="P-loop containing nucleotide triphosphate hydrolases"/>
    <property type="match status" value="1"/>
</dbReference>